<name>A0A1G2C929_9BACT</name>
<evidence type="ECO:0000313" key="8">
    <source>
        <dbReference type="EMBL" id="OGY97883.1"/>
    </source>
</evidence>
<dbReference type="EMBL" id="MHKX01000021">
    <property type="protein sequence ID" value="OGY97883.1"/>
    <property type="molecule type" value="Genomic_DNA"/>
</dbReference>
<keyword evidence="2 5" id="KW-0132">Cell division</keyword>
<dbReference type="InterPro" id="IPR003494">
    <property type="entry name" value="SHS2_FtsA"/>
</dbReference>
<dbReference type="InterPro" id="IPR050696">
    <property type="entry name" value="FtsA/MreB"/>
</dbReference>
<comment type="similarity">
    <text evidence="5 6">Belongs to the FtsA/MreB family.</text>
</comment>
<reference evidence="8 9" key="1">
    <citation type="journal article" date="2016" name="Nat. Commun.">
        <title>Thousands of microbial genomes shed light on interconnected biogeochemical processes in an aquifer system.</title>
        <authorList>
            <person name="Anantharaman K."/>
            <person name="Brown C.T."/>
            <person name="Hug L.A."/>
            <person name="Sharon I."/>
            <person name="Castelle C.J."/>
            <person name="Probst A.J."/>
            <person name="Thomas B.C."/>
            <person name="Singh A."/>
            <person name="Wilkins M.J."/>
            <person name="Karaoz U."/>
            <person name="Brodie E.L."/>
            <person name="Williams K.H."/>
            <person name="Hubbard S.S."/>
            <person name="Banfield J.F."/>
        </authorList>
    </citation>
    <scope>NUCLEOTIDE SEQUENCE [LARGE SCALE GENOMIC DNA]</scope>
</reference>
<gene>
    <name evidence="5" type="primary">ftsA</name>
    <name evidence="8" type="ORF">A2855_02325</name>
</gene>
<dbReference type="AlphaFoldDB" id="A0A1G2C929"/>
<organism evidence="8 9">
    <name type="scientific">Candidatus Liptonbacteria bacterium RIFCSPHIGHO2_01_FULL_57_28</name>
    <dbReference type="NCBI Taxonomy" id="1798647"/>
    <lineage>
        <taxon>Bacteria</taxon>
        <taxon>Candidatus Liptoniibacteriota</taxon>
    </lineage>
</organism>
<dbReference type="PANTHER" id="PTHR32432:SF4">
    <property type="entry name" value="CELL DIVISION PROTEIN FTSA"/>
    <property type="match status" value="1"/>
</dbReference>
<feature type="domain" description="SHS2" evidence="7">
    <location>
        <begin position="6"/>
        <end position="193"/>
    </location>
</feature>
<evidence type="ECO:0000256" key="3">
    <source>
        <dbReference type="ARBA" id="ARBA00023136"/>
    </source>
</evidence>
<keyword evidence="3 5" id="KW-0472">Membrane</keyword>
<comment type="function">
    <text evidence="5 6">Cell division protein that is involved in the assembly of the Z ring. May serve as a membrane anchor for the Z ring.</text>
</comment>
<evidence type="ECO:0000256" key="5">
    <source>
        <dbReference type="HAMAP-Rule" id="MF_02033"/>
    </source>
</evidence>
<dbReference type="CDD" id="cd24048">
    <property type="entry name" value="ASKHA_NBD_FtsA"/>
    <property type="match status" value="1"/>
</dbReference>
<dbReference type="GO" id="GO:0043093">
    <property type="term" value="P:FtsZ-dependent cytokinesis"/>
    <property type="evidence" value="ECO:0007669"/>
    <property type="project" value="UniProtKB-UniRule"/>
</dbReference>
<dbReference type="InterPro" id="IPR020823">
    <property type="entry name" value="Cell_div_FtsA"/>
</dbReference>
<evidence type="ECO:0000256" key="2">
    <source>
        <dbReference type="ARBA" id="ARBA00022618"/>
    </source>
</evidence>
<keyword evidence="1 5" id="KW-1003">Cell membrane</keyword>
<evidence type="ECO:0000313" key="9">
    <source>
        <dbReference type="Proteomes" id="UP000179059"/>
    </source>
</evidence>
<protein>
    <recommendedName>
        <fullName evidence="5 6">Cell division protein FtsA</fullName>
    </recommendedName>
</protein>
<dbReference type="Proteomes" id="UP000179059">
    <property type="component" value="Unassembled WGS sequence"/>
</dbReference>
<dbReference type="NCBIfam" id="TIGR01174">
    <property type="entry name" value="ftsA"/>
    <property type="match status" value="1"/>
</dbReference>
<evidence type="ECO:0000256" key="6">
    <source>
        <dbReference type="PIRNR" id="PIRNR003101"/>
    </source>
</evidence>
<dbReference type="SMART" id="SM00842">
    <property type="entry name" value="FtsA"/>
    <property type="match status" value="1"/>
</dbReference>
<dbReference type="SUPFAM" id="SSF53067">
    <property type="entry name" value="Actin-like ATPase domain"/>
    <property type="match status" value="2"/>
</dbReference>
<dbReference type="HAMAP" id="MF_02033">
    <property type="entry name" value="FtsA"/>
    <property type="match status" value="1"/>
</dbReference>
<evidence type="ECO:0000259" key="7">
    <source>
        <dbReference type="SMART" id="SM00842"/>
    </source>
</evidence>
<evidence type="ECO:0000256" key="4">
    <source>
        <dbReference type="ARBA" id="ARBA00023306"/>
    </source>
</evidence>
<evidence type="ECO:0000256" key="1">
    <source>
        <dbReference type="ARBA" id="ARBA00022475"/>
    </source>
</evidence>
<dbReference type="STRING" id="1798647.A2855_02325"/>
<dbReference type="GO" id="GO:0009898">
    <property type="term" value="C:cytoplasmic side of plasma membrane"/>
    <property type="evidence" value="ECO:0007669"/>
    <property type="project" value="UniProtKB-UniRule"/>
</dbReference>
<keyword evidence="4 5" id="KW-0131">Cell cycle</keyword>
<comment type="caution">
    <text evidence="8">The sequence shown here is derived from an EMBL/GenBank/DDBJ whole genome shotgun (WGS) entry which is preliminary data.</text>
</comment>
<dbReference type="GO" id="GO:0032153">
    <property type="term" value="C:cell division site"/>
    <property type="evidence" value="ECO:0007669"/>
    <property type="project" value="UniProtKB-UniRule"/>
</dbReference>
<dbReference type="PANTHER" id="PTHR32432">
    <property type="entry name" value="CELL DIVISION PROTEIN FTSA-RELATED"/>
    <property type="match status" value="1"/>
</dbReference>
<dbReference type="Gene3D" id="3.30.420.40">
    <property type="match status" value="2"/>
</dbReference>
<accession>A0A1G2C929</accession>
<dbReference type="Gene3D" id="3.30.1490.110">
    <property type="match status" value="1"/>
</dbReference>
<comment type="subunit">
    <text evidence="5">Self-interacts. Interacts with FtsZ.</text>
</comment>
<dbReference type="InterPro" id="IPR043129">
    <property type="entry name" value="ATPase_NBD"/>
</dbReference>
<dbReference type="Pfam" id="PF02491">
    <property type="entry name" value="SHS2_FTSA"/>
    <property type="match status" value="1"/>
</dbReference>
<dbReference type="Pfam" id="PF14450">
    <property type="entry name" value="FtsA"/>
    <property type="match status" value="1"/>
</dbReference>
<proteinExistence type="inferred from homology"/>
<sequence>MSSRYILGLDIGTSSIKTCLVERGQGRVAVSKVSKERSAGLRKGTVSDLGEAVPAVSRVFEDLKKISRAAIRNIYVNVGTPQVKVQSSKGIVAVSRVDNEIYQDDIERVVKASQAVSLSPNRMVIHTITREFLVDGVGDIASPLGLSGSRLEVVSMVVDSFTPHMKSLMRLVEMSGGEIGGLVFNPLAGARAALTKGQKELGSVFIDIGAGTTSMAVYEENKLLALQIFPVGGASITNDIAVGLKIPVAVAEDIKLQCGHALAREVPSKEIIELGKYLPGAKNTVSRRFVAEVIESRLAEILEFVNNELKLIQKSGNLAGGVVFAGGTAKLPGLAELAKQELRLSSHIGSPDLADIFGEGAAGEFQQLEDPEFATALGLVLGGGDQEGWWQTGEPRQSLMRFDLKKFIRNFLP</sequence>
<comment type="subcellular location">
    <subcellularLocation>
        <location evidence="5">Cell membrane</location>
        <topology evidence="5">Peripheral membrane protein</topology>
        <orientation evidence="5">Cytoplasmic side</orientation>
    </subcellularLocation>
    <text evidence="5">Localizes to the Z ring in an FtsZ-dependent manner. Targeted to the membrane through a conserved C-terminal amphipathic helix.</text>
</comment>
<dbReference type="PIRSF" id="PIRSF003101">
    <property type="entry name" value="FtsA"/>
    <property type="match status" value="1"/>
</dbReference>